<dbReference type="InterPro" id="IPR023346">
    <property type="entry name" value="Lysozyme-like_dom_sf"/>
</dbReference>
<dbReference type="Proteomes" id="UP001206350">
    <property type="component" value="Unassembled WGS sequence"/>
</dbReference>
<sequence length="288" mass="32254">MTEQKLTRRQKAEMYLQNPNMRRMLNVLSFAEGTEKHGYHTNFGGSRLEDLSWHPNKVLGRTKDGVTTATGRYQFLGSTFNDQAKKLGLKDFGAESQDLAAVGLIMDMGAVNDVLNGDVTKAVYKLRNIWASLPDNPSRNQPHKTHAQIIDAWNKNGGNVDPSFIHPTSDLYRMNGQKYDYSTTQPNTHTAALQSSFPQTFTPNIGEQLAGAFTPPTVTTNNGFENYFNSMNSEFEKLDQFEPEQAKISNRQKYQKQLADAFGIAPQVGNGLPDYIGDMVRSIYDQTV</sequence>
<comment type="caution">
    <text evidence="1">The sequence shown here is derived from an EMBL/GenBank/DDBJ whole genome shotgun (WGS) entry which is preliminary data.</text>
</comment>
<gene>
    <name evidence="1" type="ORF">MUU45_000759</name>
</gene>
<dbReference type="RefSeq" id="WP_077664404.1">
    <property type="nucleotide sequence ID" value="NZ_JALJCU010000008.1"/>
</dbReference>
<evidence type="ECO:0000313" key="1">
    <source>
        <dbReference type="EMBL" id="MCQ9120941.1"/>
    </source>
</evidence>
<protein>
    <submittedName>
        <fullName evidence="1">Glycoside hydrolase family 104 protein</fullName>
    </submittedName>
</protein>
<dbReference type="EMBL" id="JALJCU010000008">
    <property type="protein sequence ID" value="MCQ9120941.1"/>
    <property type="molecule type" value="Genomic_DNA"/>
</dbReference>
<dbReference type="CDD" id="cd00736">
    <property type="entry name" value="lambda_lys-like"/>
    <property type="match status" value="1"/>
</dbReference>
<proteinExistence type="predicted"/>
<reference evidence="1 2" key="1">
    <citation type="journal article" date="2022" name="Microbiol. Spectr.">
        <title>Microbiota of the Pregnant Mouse: Characterization of the Bacterial Communities in the Oral Cavity, Lung, Intestine, and Vagina through Culture and DNA Sequencing.</title>
        <authorList>
            <person name="Greenberg J.M."/>
            <person name="Romero R."/>
            <person name="Winters A.D."/>
            <person name="Galaz J."/>
            <person name="Garcia-Flores V."/>
            <person name="Arenas-Hernandez M."/>
            <person name="Panzer J."/>
            <person name="Shaffer Z."/>
            <person name="Kracht D.J."/>
            <person name="Gomez-Lopez N."/>
            <person name="Theis K.R."/>
        </authorList>
    </citation>
    <scope>NUCLEOTIDE SEQUENCE [LARGE SCALE GENOMIC DNA]</scope>
    <source>
        <strain evidence="1 2">MAC-C1-H1</strain>
    </source>
</reference>
<organism evidence="1 2">
    <name type="scientific">Rodentibacter pneumotropicus</name>
    <dbReference type="NCBI Taxonomy" id="758"/>
    <lineage>
        <taxon>Bacteria</taxon>
        <taxon>Pseudomonadati</taxon>
        <taxon>Pseudomonadota</taxon>
        <taxon>Gammaproteobacteria</taxon>
        <taxon>Pasteurellales</taxon>
        <taxon>Pasteurellaceae</taxon>
        <taxon>Rodentibacter</taxon>
    </lineage>
</organism>
<keyword evidence="1" id="KW-0378">Hydrolase</keyword>
<evidence type="ECO:0000313" key="2">
    <source>
        <dbReference type="Proteomes" id="UP001206350"/>
    </source>
</evidence>
<name>A0AAW5LC39_9PAST</name>
<dbReference type="Gene3D" id="1.10.530.10">
    <property type="match status" value="1"/>
</dbReference>
<dbReference type="SUPFAM" id="SSF53955">
    <property type="entry name" value="Lysozyme-like"/>
    <property type="match status" value="1"/>
</dbReference>
<accession>A0AAW5LC39</accession>
<keyword evidence="2" id="KW-1185">Reference proteome</keyword>
<dbReference type="GO" id="GO:0016787">
    <property type="term" value="F:hydrolase activity"/>
    <property type="evidence" value="ECO:0007669"/>
    <property type="project" value="UniProtKB-KW"/>
</dbReference>
<dbReference type="AlphaFoldDB" id="A0AAW5LC39"/>